<dbReference type="PRINTS" id="PR00455">
    <property type="entry name" value="HTHTETR"/>
</dbReference>
<dbReference type="EMBL" id="JBHSXX010000001">
    <property type="protein sequence ID" value="MFC6866562.1"/>
    <property type="molecule type" value="Genomic_DNA"/>
</dbReference>
<dbReference type="Proteomes" id="UP001596337">
    <property type="component" value="Unassembled WGS sequence"/>
</dbReference>
<dbReference type="PANTHER" id="PTHR47506:SF6">
    <property type="entry name" value="HTH-TYPE TRANSCRIPTIONAL REPRESSOR NEMR"/>
    <property type="match status" value="1"/>
</dbReference>
<proteinExistence type="predicted"/>
<evidence type="ECO:0000259" key="5">
    <source>
        <dbReference type="PROSITE" id="PS50977"/>
    </source>
</evidence>
<dbReference type="InterPro" id="IPR001647">
    <property type="entry name" value="HTH_TetR"/>
</dbReference>
<keyword evidence="1" id="KW-0805">Transcription regulation</keyword>
<organism evidence="6 7">
    <name type="scientific">Haloechinothrix salitolerans</name>
    <dbReference type="NCBI Taxonomy" id="926830"/>
    <lineage>
        <taxon>Bacteria</taxon>
        <taxon>Bacillati</taxon>
        <taxon>Actinomycetota</taxon>
        <taxon>Actinomycetes</taxon>
        <taxon>Pseudonocardiales</taxon>
        <taxon>Pseudonocardiaceae</taxon>
        <taxon>Haloechinothrix</taxon>
    </lineage>
</organism>
<keyword evidence="7" id="KW-1185">Reference proteome</keyword>
<evidence type="ECO:0000256" key="3">
    <source>
        <dbReference type="ARBA" id="ARBA00023163"/>
    </source>
</evidence>
<gene>
    <name evidence="6" type="ORF">ACFQGD_05335</name>
</gene>
<accession>A0ABW2BU65</accession>
<dbReference type="Pfam" id="PF16925">
    <property type="entry name" value="TetR_C_13"/>
    <property type="match status" value="1"/>
</dbReference>
<dbReference type="PANTHER" id="PTHR47506">
    <property type="entry name" value="TRANSCRIPTIONAL REGULATORY PROTEIN"/>
    <property type="match status" value="1"/>
</dbReference>
<dbReference type="RefSeq" id="WP_345395744.1">
    <property type="nucleotide sequence ID" value="NZ_BAABLA010000024.1"/>
</dbReference>
<reference evidence="7" key="1">
    <citation type="journal article" date="2019" name="Int. J. Syst. Evol. Microbiol.">
        <title>The Global Catalogue of Microorganisms (GCM) 10K type strain sequencing project: providing services to taxonomists for standard genome sequencing and annotation.</title>
        <authorList>
            <consortium name="The Broad Institute Genomics Platform"/>
            <consortium name="The Broad Institute Genome Sequencing Center for Infectious Disease"/>
            <person name="Wu L."/>
            <person name="Ma J."/>
        </authorList>
    </citation>
    <scope>NUCLEOTIDE SEQUENCE [LARGE SCALE GENOMIC DNA]</scope>
    <source>
        <strain evidence="7">KCTC 32255</strain>
    </source>
</reference>
<dbReference type="SUPFAM" id="SSF48498">
    <property type="entry name" value="Tetracyclin repressor-like, C-terminal domain"/>
    <property type="match status" value="1"/>
</dbReference>
<keyword evidence="3" id="KW-0804">Transcription</keyword>
<dbReference type="Gene3D" id="1.10.10.60">
    <property type="entry name" value="Homeodomain-like"/>
    <property type="match status" value="1"/>
</dbReference>
<feature type="DNA-binding region" description="H-T-H motif" evidence="4">
    <location>
        <begin position="40"/>
        <end position="59"/>
    </location>
</feature>
<evidence type="ECO:0000313" key="6">
    <source>
        <dbReference type="EMBL" id="MFC6866562.1"/>
    </source>
</evidence>
<evidence type="ECO:0000256" key="1">
    <source>
        <dbReference type="ARBA" id="ARBA00023015"/>
    </source>
</evidence>
<sequence>MLDAESSEEPQRRSDGEQTHTVILEAAMRLASIEGLGSLTVGRLARELDISKSGVFAHFRSKERLQRETIDAAQAVFDREVVRPGLAAPAGLAQVENLCEAYLRYVERRVFPGGCFFAQLLAEYDAPAGAIHDAVAEGQRGWLGLLEGLITTAKDQGELHPAIDATQLAFELYAALELANYLFILYSDPAMTDRGRHAIRTAIARSTP</sequence>
<feature type="domain" description="HTH tetR-type" evidence="5">
    <location>
        <begin position="17"/>
        <end position="77"/>
    </location>
</feature>
<dbReference type="PROSITE" id="PS50977">
    <property type="entry name" value="HTH_TETR_2"/>
    <property type="match status" value="1"/>
</dbReference>
<evidence type="ECO:0000313" key="7">
    <source>
        <dbReference type="Proteomes" id="UP001596337"/>
    </source>
</evidence>
<dbReference type="InterPro" id="IPR011075">
    <property type="entry name" value="TetR_C"/>
</dbReference>
<keyword evidence="2 4" id="KW-0238">DNA-binding</keyword>
<protein>
    <submittedName>
        <fullName evidence="6">TetR/AcrR family transcriptional regulator</fullName>
    </submittedName>
</protein>
<dbReference type="InterPro" id="IPR009057">
    <property type="entry name" value="Homeodomain-like_sf"/>
</dbReference>
<evidence type="ECO:0000256" key="2">
    <source>
        <dbReference type="ARBA" id="ARBA00023125"/>
    </source>
</evidence>
<name>A0ABW2BU65_9PSEU</name>
<evidence type="ECO:0000256" key="4">
    <source>
        <dbReference type="PROSITE-ProRule" id="PRU00335"/>
    </source>
</evidence>
<dbReference type="Gene3D" id="1.10.357.10">
    <property type="entry name" value="Tetracycline Repressor, domain 2"/>
    <property type="match status" value="1"/>
</dbReference>
<dbReference type="InterPro" id="IPR036271">
    <property type="entry name" value="Tet_transcr_reg_TetR-rel_C_sf"/>
</dbReference>
<dbReference type="SUPFAM" id="SSF46689">
    <property type="entry name" value="Homeodomain-like"/>
    <property type="match status" value="1"/>
</dbReference>
<comment type="caution">
    <text evidence="6">The sequence shown here is derived from an EMBL/GenBank/DDBJ whole genome shotgun (WGS) entry which is preliminary data.</text>
</comment>
<dbReference type="Pfam" id="PF00440">
    <property type="entry name" value="TetR_N"/>
    <property type="match status" value="1"/>
</dbReference>